<evidence type="ECO:0000313" key="1">
    <source>
        <dbReference type="EMBL" id="KAH3848252.1"/>
    </source>
</evidence>
<proteinExistence type="predicted"/>
<name>A0A9D4QZ78_DREPO</name>
<reference evidence="1" key="1">
    <citation type="journal article" date="2019" name="bioRxiv">
        <title>The Genome of the Zebra Mussel, Dreissena polymorpha: A Resource for Invasive Species Research.</title>
        <authorList>
            <person name="McCartney M.A."/>
            <person name="Auch B."/>
            <person name="Kono T."/>
            <person name="Mallez S."/>
            <person name="Zhang Y."/>
            <person name="Obille A."/>
            <person name="Becker A."/>
            <person name="Abrahante J.E."/>
            <person name="Garbe J."/>
            <person name="Badalamenti J.P."/>
            <person name="Herman A."/>
            <person name="Mangelson H."/>
            <person name="Liachko I."/>
            <person name="Sullivan S."/>
            <person name="Sone E.D."/>
            <person name="Koren S."/>
            <person name="Silverstein K.A.T."/>
            <person name="Beckman K.B."/>
            <person name="Gohl D.M."/>
        </authorList>
    </citation>
    <scope>NUCLEOTIDE SEQUENCE</scope>
    <source>
        <strain evidence="1">Duluth1</strain>
        <tissue evidence="1">Whole animal</tissue>
    </source>
</reference>
<accession>A0A9D4QZ78</accession>
<dbReference type="AlphaFoldDB" id="A0A9D4QZ78"/>
<dbReference type="Proteomes" id="UP000828390">
    <property type="component" value="Unassembled WGS sequence"/>
</dbReference>
<organism evidence="1 2">
    <name type="scientific">Dreissena polymorpha</name>
    <name type="common">Zebra mussel</name>
    <name type="synonym">Mytilus polymorpha</name>
    <dbReference type="NCBI Taxonomy" id="45954"/>
    <lineage>
        <taxon>Eukaryota</taxon>
        <taxon>Metazoa</taxon>
        <taxon>Spiralia</taxon>
        <taxon>Lophotrochozoa</taxon>
        <taxon>Mollusca</taxon>
        <taxon>Bivalvia</taxon>
        <taxon>Autobranchia</taxon>
        <taxon>Heteroconchia</taxon>
        <taxon>Euheterodonta</taxon>
        <taxon>Imparidentia</taxon>
        <taxon>Neoheterodontei</taxon>
        <taxon>Myida</taxon>
        <taxon>Dreissenoidea</taxon>
        <taxon>Dreissenidae</taxon>
        <taxon>Dreissena</taxon>
    </lineage>
</organism>
<sequence length="74" mass="8500">MSAWNRSQPLSEHHSVCLEKVVATFRAVKLFLPGTDRCLLHSCILVTAWNRSRPPLERYNCVCLEQVAVTFRTL</sequence>
<dbReference type="EMBL" id="JAIWYP010000003">
    <property type="protein sequence ID" value="KAH3848252.1"/>
    <property type="molecule type" value="Genomic_DNA"/>
</dbReference>
<gene>
    <name evidence="1" type="ORF">DPMN_090611</name>
</gene>
<keyword evidence="2" id="KW-1185">Reference proteome</keyword>
<reference evidence="1" key="2">
    <citation type="submission" date="2020-11" db="EMBL/GenBank/DDBJ databases">
        <authorList>
            <person name="McCartney M.A."/>
            <person name="Auch B."/>
            <person name="Kono T."/>
            <person name="Mallez S."/>
            <person name="Becker A."/>
            <person name="Gohl D.M."/>
            <person name="Silverstein K.A.T."/>
            <person name="Koren S."/>
            <person name="Bechman K.B."/>
            <person name="Herman A."/>
            <person name="Abrahante J.E."/>
            <person name="Garbe J."/>
        </authorList>
    </citation>
    <scope>NUCLEOTIDE SEQUENCE</scope>
    <source>
        <strain evidence="1">Duluth1</strain>
        <tissue evidence="1">Whole animal</tissue>
    </source>
</reference>
<comment type="caution">
    <text evidence="1">The sequence shown here is derived from an EMBL/GenBank/DDBJ whole genome shotgun (WGS) entry which is preliminary data.</text>
</comment>
<protein>
    <submittedName>
        <fullName evidence="1">Uncharacterized protein</fullName>
    </submittedName>
</protein>
<evidence type="ECO:0000313" key="2">
    <source>
        <dbReference type="Proteomes" id="UP000828390"/>
    </source>
</evidence>